<keyword evidence="3" id="KW-0540">Nuclease</keyword>
<keyword evidence="6" id="KW-0695">RNA-directed DNA polymerase</keyword>
<dbReference type="InterPro" id="IPR012337">
    <property type="entry name" value="RNaseH-like_sf"/>
</dbReference>
<dbReference type="InterPro" id="IPR036397">
    <property type="entry name" value="RNaseH_sf"/>
</dbReference>
<proteinExistence type="predicted"/>
<dbReference type="InterPro" id="IPR050951">
    <property type="entry name" value="Retrovirus_Pol_polyprotein"/>
</dbReference>
<evidence type="ECO:0000313" key="8">
    <source>
        <dbReference type="EMBL" id="CAC5419557.1"/>
    </source>
</evidence>
<dbReference type="InterPro" id="IPR041588">
    <property type="entry name" value="Integrase_H2C2"/>
</dbReference>
<dbReference type="OrthoDB" id="6151771at2759"/>
<dbReference type="Pfam" id="PF17921">
    <property type="entry name" value="Integrase_H2C2"/>
    <property type="match status" value="1"/>
</dbReference>
<dbReference type="InterPro" id="IPR001584">
    <property type="entry name" value="Integrase_cat-core"/>
</dbReference>
<dbReference type="GO" id="GO:0003676">
    <property type="term" value="F:nucleic acid binding"/>
    <property type="evidence" value="ECO:0007669"/>
    <property type="project" value="InterPro"/>
</dbReference>
<evidence type="ECO:0000259" key="7">
    <source>
        <dbReference type="PROSITE" id="PS50994"/>
    </source>
</evidence>
<organism evidence="8 9">
    <name type="scientific">Mytilus coruscus</name>
    <name type="common">Sea mussel</name>
    <dbReference type="NCBI Taxonomy" id="42192"/>
    <lineage>
        <taxon>Eukaryota</taxon>
        <taxon>Metazoa</taxon>
        <taxon>Spiralia</taxon>
        <taxon>Lophotrochozoa</taxon>
        <taxon>Mollusca</taxon>
        <taxon>Bivalvia</taxon>
        <taxon>Autobranchia</taxon>
        <taxon>Pteriomorphia</taxon>
        <taxon>Mytilida</taxon>
        <taxon>Mytiloidea</taxon>
        <taxon>Mytilidae</taxon>
        <taxon>Mytilinae</taxon>
        <taxon>Mytilus</taxon>
    </lineage>
</organism>
<keyword evidence="1" id="KW-0808">Transferase</keyword>
<gene>
    <name evidence="8" type="ORF">MCOR_51881</name>
</gene>
<dbReference type="GO" id="GO:0004519">
    <property type="term" value="F:endonuclease activity"/>
    <property type="evidence" value="ECO:0007669"/>
    <property type="project" value="UniProtKB-KW"/>
</dbReference>
<dbReference type="CDD" id="cd00303">
    <property type="entry name" value="retropepsin_like"/>
    <property type="match status" value="1"/>
</dbReference>
<keyword evidence="2" id="KW-0548">Nucleotidyltransferase</keyword>
<dbReference type="AlphaFoldDB" id="A0A6J8EH22"/>
<dbReference type="Proteomes" id="UP000507470">
    <property type="component" value="Unassembled WGS sequence"/>
</dbReference>
<accession>A0A6J8EH22</accession>
<sequence>MLVDTGSDVTLISSELYKDIRLRASDLKRVSTKLTTADGDSLEVFGMTSVPLCFGGVSIDQNVIVANLGDLSGILGMDFLGKNRVSIDTAEGFLMSPNFEIKLHNQVSTSRVCARVHLTETVHIPANSEIFVEGEIRGHFTGNQDGCLEPLETFKGGSHLLMPKSLVKMTESKVVFSILNPTHESRILKKNIQVASVQPAEQVLAVATSESNWVEQWDNEEILRLQQEDSNLSTVMQFLKNGNEKPVVNTPNQELSALLRQWDLLFTQNELLYRKFYEIDGSITNQLVAPRELRKEIMQQLHNNRTASHLGREKTLLKVRSRFYWPLMTSDVARWCQTCPSCAKRKPGPGMGKYPMQHCSVTSPLECIAIDIMGPLPMTDDQNEYIMVVGDYFSKWKEAYALKNHTAQSVADKLTTEFICRFGTPARIHTDQGREFESNLFSEICKLLIIDKSRTTPTDLNRTAWSRGITVLLKTCYLMYVDENRSDWDDHLPFIMMAYRALFMKAQNVLLTFSC</sequence>
<keyword evidence="5" id="KW-0378">Hydrolase</keyword>
<dbReference type="SUPFAM" id="SSF53098">
    <property type="entry name" value="Ribonuclease H-like"/>
    <property type="match status" value="1"/>
</dbReference>
<evidence type="ECO:0000256" key="5">
    <source>
        <dbReference type="ARBA" id="ARBA00022801"/>
    </source>
</evidence>
<keyword evidence="4" id="KW-0255">Endonuclease</keyword>
<evidence type="ECO:0000256" key="2">
    <source>
        <dbReference type="ARBA" id="ARBA00022695"/>
    </source>
</evidence>
<keyword evidence="9" id="KW-1185">Reference proteome</keyword>
<evidence type="ECO:0000256" key="4">
    <source>
        <dbReference type="ARBA" id="ARBA00022759"/>
    </source>
</evidence>
<dbReference type="GO" id="GO:0003964">
    <property type="term" value="F:RNA-directed DNA polymerase activity"/>
    <property type="evidence" value="ECO:0007669"/>
    <property type="project" value="UniProtKB-KW"/>
</dbReference>
<evidence type="ECO:0000256" key="6">
    <source>
        <dbReference type="ARBA" id="ARBA00022918"/>
    </source>
</evidence>
<dbReference type="GO" id="GO:0006508">
    <property type="term" value="P:proteolysis"/>
    <property type="evidence" value="ECO:0007669"/>
    <property type="project" value="InterPro"/>
</dbReference>
<evidence type="ECO:0000256" key="3">
    <source>
        <dbReference type="ARBA" id="ARBA00022722"/>
    </source>
</evidence>
<dbReference type="InterPro" id="IPR021109">
    <property type="entry name" value="Peptidase_aspartic_dom_sf"/>
</dbReference>
<feature type="domain" description="Integrase catalytic" evidence="7">
    <location>
        <begin position="360"/>
        <end position="515"/>
    </location>
</feature>
<dbReference type="Gene3D" id="3.30.420.10">
    <property type="entry name" value="Ribonuclease H-like superfamily/Ribonuclease H"/>
    <property type="match status" value="1"/>
</dbReference>
<name>A0A6J8EH22_MYTCO</name>
<dbReference type="PANTHER" id="PTHR37984">
    <property type="entry name" value="PROTEIN CBG26694"/>
    <property type="match status" value="1"/>
</dbReference>
<dbReference type="Pfam" id="PF13975">
    <property type="entry name" value="gag-asp_proteas"/>
    <property type="match status" value="1"/>
</dbReference>
<reference evidence="8 9" key="1">
    <citation type="submission" date="2020-06" db="EMBL/GenBank/DDBJ databases">
        <authorList>
            <person name="Li R."/>
            <person name="Bekaert M."/>
        </authorList>
    </citation>
    <scope>NUCLEOTIDE SEQUENCE [LARGE SCALE GENOMIC DNA]</scope>
    <source>
        <strain evidence="9">wild</strain>
    </source>
</reference>
<dbReference type="PANTHER" id="PTHR37984:SF15">
    <property type="entry name" value="INTEGRASE CATALYTIC DOMAIN-CONTAINING PROTEIN"/>
    <property type="match status" value="1"/>
</dbReference>
<dbReference type="Gene3D" id="2.40.70.10">
    <property type="entry name" value="Acid Proteases"/>
    <property type="match status" value="1"/>
</dbReference>
<dbReference type="Pfam" id="PF00665">
    <property type="entry name" value="rve"/>
    <property type="match status" value="1"/>
</dbReference>
<dbReference type="GO" id="GO:0004190">
    <property type="term" value="F:aspartic-type endopeptidase activity"/>
    <property type="evidence" value="ECO:0007669"/>
    <property type="project" value="InterPro"/>
</dbReference>
<dbReference type="InterPro" id="IPR001969">
    <property type="entry name" value="Aspartic_peptidase_AS"/>
</dbReference>
<protein>
    <recommendedName>
        <fullName evidence="7">Integrase catalytic domain-containing protein</fullName>
    </recommendedName>
</protein>
<evidence type="ECO:0000313" key="9">
    <source>
        <dbReference type="Proteomes" id="UP000507470"/>
    </source>
</evidence>
<dbReference type="PROSITE" id="PS00141">
    <property type="entry name" value="ASP_PROTEASE"/>
    <property type="match status" value="1"/>
</dbReference>
<dbReference type="SUPFAM" id="SSF50630">
    <property type="entry name" value="Acid proteases"/>
    <property type="match status" value="1"/>
</dbReference>
<dbReference type="PROSITE" id="PS50994">
    <property type="entry name" value="INTEGRASE"/>
    <property type="match status" value="1"/>
</dbReference>
<dbReference type="FunFam" id="1.10.340.70:FF:000001">
    <property type="entry name" value="Retrovirus-related Pol polyprotein from transposon gypsy-like Protein"/>
    <property type="match status" value="1"/>
</dbReference>
<dbReference type="EMBL" id="CACVKT020009040">
    <property type="protein sequence ID" value="CAC5419557.1"/>
    <property type="molecule type" value="Genomic_DNA"/>
</dbReference>
<dbReference type="GO" id="GO:0015074">
    <property type="term" value="P:DNA integration"/>
    <property type="evidence" value="ECO:0007669"/>
    <property type="project" value="InterPro"/>
</dbReference>
<dbReference type="Gene3D" id="1.10.340.70">
    <property type="match status" value="1"/>
</dbReference>
<evidence type="ECO:0000256" key="1">
    <source>
        <dbReference type="ARBA" id="ARBA00022679"/>
    </source>
</evidence>